<sequence>MKKDMWIFLVGELRVEKTSLIMSLVSEEFPEEVPLWAEEVISVDQLMSSQRGFHHTL</sequence>
<reference evidence="1" key="1">
    <citation type="submission" date="2023-09" db="UniProtKB">
        <authorList>
            <consortium name="Ensembl"/>
        </authorList>
    </citation>
    <scope>IDENTIFICATION</scope>
</reference>
<dbReference type="Ensembl" id="ENSCCNT00000015000.1">
    <property type="protein sequence ID" value="ENSCCNP00000011456.1"/>
    <property type="gene ID" value="ENSCCNG00000011887.1"/>
</dbReference>
<organism evidence="1">
    <name type="scientific">Castor canadensis</name>
    <name type="common">American beaver</name>
    <dbReference type="NCBI Taxonomy" id="51338"/>
    <lineage>
        <taxon>Eukaryota</taxon>
        <taxon>Metazoa</taxon>
        <taxon>Chordata</taxon>
        <taxon>Craniata</taxon>
        <taxon>Vertebrata</taxon>
        <taxon>Euteleostomi</taxon>
        <taxon>Mammalia</taxon>
        <taxon>Eutheria</taxon>
        <taxon>Euarchontoglires</taxon>
        <taxon>Glires</taxon>
        <taxon>Rodentia</taxon>
        <taxon>Castorimorpha</taxon>
        <taxon>Castoridae</taxon>
        <taxon>Castor</taxon>
    </lineage>
</organism>
<accession>A0A8C0WH78</accession>
<proteinExistence type="predicted"/>
<evidence type="ECO:0000313" key="1">
    <source>
        <dbReference type="Ensembl" id="ENSCCNP00000011456.1"/>
    </source>
</evidence>
<name>A0A8C0WH78_CASCN</name>
<dbReference type="AlphaFoldDB" id="A0A8C0WH78"/>
<protein>
    <submittedName>
        <fullName evidence="1">Uncharacterized protein</fullName>
    </submittedName>
</protein>